<feature type="compositionally biased region" description="Low complexity" evidence="8">
    <location>
        <begin position="27"/>
        <end position="43"/>
    </location>
</feature>
<feature type="domain" description="Peptidase A1" evidence="9">
    <location>
        <begin position="78"/>
        <end position="385"/>
    </location>
</feature>
<evidence type="ECO:0000313" key="10">
    <source>
        <dbReference type="EMBL" id="KAK3678125.1"/>
    </source>
</evidence>
<dbReference type="InterPro" id="IPR001461">
    <property type="entry name" value="Aspartic_peptidase_A1"/>
</dbReference>
<dbReference type="GO" id="GO:0004190">
    <property type="term" value="F:aspartic-type endopeptidase activity"/>
    <property type="evidence" value="ECO:0007669"/>
    <property type="project" value="UniProtKB-KW"/>
</dbReference>
<dbReference type="InterPro" id="IPR001969">
    <property type="entry name" value="Aspartic_peptidase_AS"/>
</dbReference>
<reference evidence="10" key="1">
    <citation type="submission" date="2023-07" db="EMBL/GenBank/DDBJ databases">
        <title>Black Yeasts Isolated from many extreme environments.</title>
        <authorList>
            <person name="Coleine C."/>
            <person name="Stajich J.E."/>
            <person name="Selbmann L."/>
        </authorList>
    </citation>
    <scope>NUCLEOTIDE SEQUENCE</scope>
    <source>
        <strain evidence="10">CCFEE 5485</strain>
    </source>
</reference>
<evidence type="ECO:0000256" key="8">
    <source>
        <dbReference type="SAM" id="MobiDB-lite"/>
    </source>
</evidence>
<keyword evidence="3 7" id="KW-0064">Aspartyl protease</keyword>
<accession>A0AAE1C4X6</accession>
<dbReference type="Proteomes" id="UP001274830">
    <property type="component" value="Unassembled WGS sequence"/>
</dbReference>
<feature type="region of interest" description="Disordered" evidence="8">
    <location>
        <begin position="22"/>
        <end position="43"/>
    </location>
</feature>
<comment type="similarity">
    <text evidence="1 7">Belongs to the peptidase A1 family.</text>
</comment>
<evidence type="ECO:0000256" key="6">
    <source>
        <dbReference type="ARBA" id="ARBA00055396"/>
    </source>
</evidence>
<name>A0AAE1C4X6_9PEZI</name>
<dbReference type="PANTHER" id="PTHR47966">
    <property type="entry name" value="BETA-SITE APP-CLEAVING ENZYME, ISOFORM A-RELATED"/>
    <property type="match status" value="1"/>
</dbReference>
<protein>
    <recommendedName>
        <fullName evidence="9">Peptidase A1 domain-containing protein</fullName>
    </recommendedName>
</protein>
<dbReference type="PROSITE" id="PS00141">
    <property type="entry name" value="ASP_PROTEASE"/>
    <property type="match status" value="2"/>
</dbReference>
<proteinExistence type="inferred from homology"/>
<gene>
    <name evidence="10" type="ORF">LTR78_002220</name>
</gene>
<evidence type="ECO:0000256" key="5">
    <source>
        <dbReference type="ARBA" id="ARBA00023180"/>
    </source>
</evidence>
<evidence type="ECO:0000313" key="11">
    <source>
        <dbReference type="Proteomes" id="UP001274830"/>
    </source>
</evidence>
<keyword evidence="4 7" id="KW-0378">Hydrolase</keyword>
<dbReference type="InterPro" id="IPR034163">
    <property type="entry name" value="Aspergillopepsin-like_cat_dom"/>
</dbReference>
<evidence type="ECO:0000256" key="1">
    <source>
        <dbReference type="ARBA" id="ARBA00007447"/>
    </source>
</evidence>
<keyword evidence="11" id="KW-1185">Reference proteome</keyword>
<dbReference type="EMBL" id="JAUTXT010000005">
    <property type="protein sequence ID" value="KAK3678125.1"/>
    <property type="molecule type" value="Genomic_DNA"/>
</dbReference>
<organism evidence="10 11">
    <name type="scientific">Recurvomyces mirabilis</name>
    <dbReference type="NCBI Taxonomy" id="574656"/>
    <lineage>
        <taxon>Eukaryota</taxon>
        <taxon>Fungi</taxon>
        <taxon>Dikarya</taxon>
        <taxon>Ascomycota</taxon>
        <taxon>Pezizomycotina</taxon>
        <taxon>Dothideomycetes</taxon>
        <taxon>Dothideomycetidae</taxon>
        <taxon>Mycosphaerellales</taxon>
        <taxon>Teratosphaeriaceae</taxon>
        <taxon>Recurvomyces</taxon>
    </lineage>
</organism>
<comment type="caution">
    <text evidence="10">The sequence shown here is derived from an EMBL/GenBank/DDBJ whole genome shotgun (WGS) entry which is preliminary data.</text>
</comment>
<evidence type="ECO:0000256" key="3">
    <source>
        <dbReference type="ARBA" id="ARBA00022750"/>
    </source>
</evidence>
<dbReference type="FunFam" id="2.40.70.10:FF:000026">
    <property type="entry name" value="Endothiapepsin"/>
    <property type="match status" value="1"/>
</dbReference>
<evidence type="ECO:0000256" key="4">
    <source>
        <dbReference type="ARBA" id="ARBA00022801"/>
    </source>
</evidence>
<dbReference type="AlphaFoldDB" id="A0AAE1C4X6"/>
<dbReference type="SUPFAM" id="SSF50630">
    <property type="entry name" value="Acid proteases"/>
    <property type="match status" value="1"/>
</dbReference>
<keyword evidence="5" id="KW-0325">Glycoprotein</keyword>
<evidence type="ECO:0000256" key="2">
    <source>
        <dbReference type="ARBA" id="ARBA00022670"/>
    </source>
</evidence>
<dbReference type="PROSITE" id="PS51767">
    <property type="entry name" value="PEPTIDASE_A1"/>
    <property type="match status" value="1"/>
</dbReference>
<sequence>MRTYAKFGWEIITFDPSALGLSGGDGTSSSTAPAATSSPATAPAANISSAVDSTLATSTTTGVTGEVTATPETNESEYLELVTIGGQTLSLDFDTGSSDLWVFSNKLASSQSSGHTSYDPSRSSTWSSYQGASWSIQYGDGSSASGSVGYDKVSIGGATVNKQCVELAEEVSGSFITDTNSDGLLGLGFGTINTVKPQKQKTFFENVMPSLAQPLFTADLKDNASGTYTFGEIDPSQYSGDIEWTSIDNSNGFWEFGSKSYSVNGKTYQCTTCNSVIADTGTSLIMVDDDIVKNYYGQIPSAKLSQQQGGYIYDCSAQLPPIGFQIGQGMATLTGEQITYAPLGDGTCFGGVQSNNGGDLQIFGDMLLKNFFAIFDGGNKTFGIAAKA</sequence>
<dbReference type="FunFam" id="2.40.70.10:FF:000024">
    <property type="entry name" value="Endothiapepsin"/>
    <property type="match status" value="1"/>
</dbReference>
<evidence type="ECO:0000256" key="7">
    <source>
        <dbReference type="RuleBase" id="RU000454"/>
    </source>
</evidence>
<dbReference type="PRINTS" id="PR00792">
    <property type="entry name" value="PEPSIN"/>
</dbReference>
<dbReference type="CDD" id="cd06097">
    <property type="entry name" value="Aspergillopepsin_like"/>
    <property type="match status" value="1"/>
</dbReference>
<keyword evidence="2 7" id="KW-0645">Protease</keyword>
<evidence type="ECO:0000259" key="9">
    <source>
        <dbReference type="PROSITE" id="PS51767"/>
    </source>
</evidence>
<dbReference type="GO" id="GO:0006508">
    <property type="term" value="P:proteolysis"/>
    <property type="evidence" value="ECO:0007669"/>
    <property type="project" value="UniProtKB-KW"/>
</dbReference>
<dbReference type="PANTHER" id="PTHR47966:SF1">
    <property type="entry name" value="ASPARTYL PROTEINASE"/>
    <property type="match status" value="1"/>
</dbReference>
<dbReference type="Pfam" id="PF00026">
    <property type="entry name" value="Asp"/>
    <property type="match status" value="1"/>
</dbReference>
<dbReference type="InterPro" id="IPR021109">
    <property type="entry name" value="Peptidase_aspartic_dom_sf"/>
</dbReference>
<dbReference type="Gene3D" id="2.40.70.10">
    <property type="entry name" value="Acid Proteases"/>
    <property type="match status" value="2"/>
</dbReference>
<comment type="function">
    <text evidence="6">Secreted aspartic endopeptidase that allows assimilation of proteinaceous substrates. The scissile peptide bond is attacked by a nucleophilic water molecule activated by two aspartic residues in the active site. Shows a broad primary substrate specificity. Favors hydrophobic residues at the P1 and P1' positions.</text>
</comment>
<dbReference type="InterPro" id="IPR033121">
    <property type="entry name" value="PEPTIDASE_A1"/>
</dbReference>